<feature type="compositionally biased region" description="Low complexity" evidence="1">
    <location>
        <begin position="174"/>
        <end position="189"/>
    </location>
</feature>
<comment type="caution">
    <text evidence="2">The sequence shown here is derived from an EMBL/GenBank/DDBJ whole genome shotgun (WGS) entry which is preliminary data.</text>
</comment>
<gene>
    <name evidence="2" type="ORF">SLEP1_g38801</name>
</gene>
<evidence type="ECO:0000313" key="2">
    <source>
        <dbReference type="EMBL" id="GKV29928.1"/>
    </source>
</evidence>
<dbReference type="AlphaFoldDB" id="A0AAV5KYI8"/>
<sequence>MAKLMEDQRQLFRSRLPWLSATMTPLLATEPDQAPAQPATNISVQRPPSRPLWIATLRPSLFQVQETSPRTETQATAPSRAAGETRATSQPASPSEPTTQTRDVLMPPSPSRGATESSVAHDSVMTEAVSKPPSSPKQLPTTKEESLQPPPSASLEEQTAAAPQQPSEETPTETAIQQPPAITAQPPQISASLEAPQQPSVEAQPKSESTSQEETPTETAIQQPPAITAQPPQASTQVTETASNLTEATETHAGSSESNKREDGMKVEEQTQEREPVRPSLEAEETQEKTQEDDTKKPWTTAITDEKEIDTDRKEGHKLDNSHQKHVPVEGERVSLQQGIIEDFSKLVQKLTAGHAKLPMGEKPGRLLTLTGENKGALMCLGIESGKRKESVQSHGGYNANPDDSPEATTDGEISYSGEQTDDSMTEEDSASNTYVNSNTQSIGNSIVLDCSVTDRNPGVHLTFCLNLSEDSEQTVPSTKSELFETKKDEFNITPAE</sequence>
<protein>
    <submittedName>
        <fullName evidence="2">Uncharacterized protein</fullName>
    </submittedName>
</protein>
<feature type="compositionally biased region" description="Polar residues" evidence="1">
    <location>
        <begin position="155"/>
        <end position="173"/>
    </location>
</feature>
<feature type="region of interest" description="Disordered" evidence="1">
    <location>
        <begin position="388"/>
        <end position="435"/>
    </location>
</feature>
<feature type="region of interest" description="Disordered" evidence="1">
    <location>
        <begin position="29"/>
        <end position="331"/>
    </location>
</feature>
<reference evidence="2 3" key="1">
    <citation type="journal article" date="2021" name="Commun. Biol.">
        <title>The genome of Shorea leprosula (Dipterocarpaceae) highlights the ecological relevance of drought in aseasonal tropical rainforests.</title>
        <authorList>
            <person name="Ng K.K.S."/>
            <person name="Kobayashi M.J."/>
            <person name="Fawcett J.A."/>
            <person name="Hatakeyama M."/>
            <person name="Paape T."/>
            <person name="Ng C.H."/>
            <person name="Ang C.C."/>
            <person name="Tnah L.H."/>
            <person name="Lee C.T."/>
            <person name="Nishiyama T."/>
            <person name="Sese J."/>
            <person name="O'Brien M.J."/>
            <person name="Copetti D."/>
            <person name="Mohd Noor M.I."/>
            <person name="Ong R.C."/>
            <person name="Putra M."/>
            <person name="Sireger I.Z."/>
            <person name="Indrioko S."/>
            <person name="Kosugi Y."/>
            <person name="Izuno A."/>
            <person name="Isagi Y."/>
            <person name="Lee S.L."/>
            <person name="Shimizu K.K."/>
        </authorList>
    </citation>
    <scope>NUCLEOTIDE SEQUENCE [LARGE SCALE GENOMIC DNA]</scope>
    <source>
        <strain evidence="2">214</strain>
    </source>
</reference>
<feature type="compositionally biased region" description="Polar residues" evidence="1">
    <location>
        <begin position="62"/>
        <end position="77"/>
    </location>
</feature>
<dbReference type="Proteomes" id="UP001054252">
    <property type="component" value="Unassembled WGS sequence"/>
</dbReference>
<feature type="compositionally biased region" description="Acidic residues" evidence="1">
    <location>
        <begin position="420"/>
        <end position="430"/>
    </location>
</feature>
<evidence type="ECO:0000256" key="1">
    <source>
        <dbReference type="SAM" id="MobiDB-lite"/>
    </source>
</evidence>
<feature type="compositionally biased region" description="Polar residues" evidence="1">
    <location>
        <begin position="235"/>
        <end position="257"/>
    </location>
</feature>
<dbReference type="EMBL" id="BPVZ01000084">
    <property type="protein sequence ID" value="GKV29928.1"/>
    <property type="molecule type" value="Genomic_DNA"/>
</dbReference>
<feature type="compositionally biased region" description="Basic and acidic residues" evidence="1">
    <location>
        <begin position="304"/>
        <end position="331"/>
    </location>
</feature>
<evidence type="ECO:0000313" key="3">
    <source>
        <dbReference type="Proteomes" id="UP001054252"/>
    </source>
</evidence>
<dbReference type="PANTHER" id="PTHR33472:SF24">
    <property type="entry name" value="VEGETATIVE CELL WALL PROTEIN GP1-LIKE"/>
    <property type="match status" value="1"/>
</dbReference>
<feature type="compositionally biased region" description="Low complexity" evidence="1">
    <location>
        <begin position="207"/>
        <end position="234"/>
    </location>
</feature>
<feature type="compositionally biased region" description="Basic and acidic residues" evidence="1">
    <location>
        <begin position="286"/>
        <end position="297"/>
    </location>
</feature>
<name>A0AAV5KYI8_9ROSI</name>
<keyword evidence="3" id="KW-1185">Reference proteome</keyword>
<feature type="compositionally biased region" description="Basic and acidic residues" evidence="1">
    <location>
        <begin position="258"/>
        <end position="277"/>
    </location>
</feature>
<organism evidence="2 3">
    <name type="scientific">Rubroshorea leprosula</name>
    <dbReference type="NCBI Taxonomy" id="152421"/>
    <lineage>
        <taxon>Eukaryota</taxon>
        <taxon>Viridiplantae</taxon>
        <taxon>Streptophyta</taxon>
        <taxon>Embryophyta</taxon>
        <taxon>Tracheophyta</taxon>
        <taxon>Spermatophyta</taxon>
        <taxon>Magnoliopsida</taxon>
        <taxon>eudicotyledons</taxon>
        <taxon>Gunneridae</taxon>
        <taxon>Pentapetalae</taxon>
        <taxon>rosids</taxon>
        <taxon>malvids</taxon>
        <taxon>Malvales</taxon>
        <taxon>Dipterocarpaceae</taxon>
        <taxon>Rubroshorea</taxon>
    </lineage>
</organism>
<accession>A0AAV5KYI8</accession>
<dbReference type="PANTHER" id="PTHR33472">
    <property type="entry name" value="OS01G0106600 PROTEIN"/>
    <property type="match status" value="1"/>
</dbReference>
<proteinExistence type="predicted"/>
<feature type="compositionally biased region" description="Polar residues" evidence="1">
    <location>
        <begin position="86"/>
        <end position="102"/>
    </location>
</feature>